<accession>A0A0E9PQJ7</accession>
<protein>
    <submittedName>
        <fullName evidence="1">Uncharacterized protein</fullName>
    </submittedName>
</protein>
<sequence length="22" mass="2454">MQISSVMCQVNLLVGSSCFFLF</sequence>
<name>A0A0E9PQJ7_ANGAN</name>
<reference evidence="1" key="2">
    <citation type="journal article" date="2015" name="Fish Shellfish Immunol.">
        <title>Early steps in the European eel (Anguilla anguilla)-Vibrio vulnificus interaction in the gills: Role of the RtxA13 toxin.</title>
        <authorList>
            <person name="Callol A."/>
            <person name="Pajuelo D."/>
            <person name="Ebbesson L."/>
            <person name="Teles M."/>
            <person name="MacKenzie S."/>
            <person name="Amaro C."/>
        </authorList>
    </citation>
    <scope>NUCLEOTIDE SEQUENCE</scope>
</reference>
<reference evidence="1" key="1">
    <citation type="submission" date="2014-11" db="EMBL/GenBank/DDBJ databases">
        <authorList>
            <person name="Amaro Gonzalez C."/>
        </authorList>
    </citation>
    <scope>NUCLEOTIDE SEQUENCE</scope>
</reference>
<dbReference type="AlphaFoldDB" id="A0A0E9PQJ7"/>
<proteinExistence type="predicted"/>
<organism evidence="1">
    <name type="scientific">Anguilla anguilla</name>
    <name type="common">European freshwater eel</name>
    <name type="synonym">Muraena anguilla</name>
    <dbReference type="NCBI Taxonomy" id="7936"/>
    <lineage>
        <taxon>Eukaryota</taxon>
        <taxon>Metazoa</taxon>
        <taxon>Chordata</taxon>
        <taxon>Craniata</taxon>
        <taxon>Vertebrata</taxon>
        <taxon>Euteleostomi</taxon>
        <taxon>Actinopterygii</taxon>
        <taxon>Neopterygii</taxon>
        <taxon>Teleostei</taxon>
        <taxon>Anguilliformes</taxon>
        <taxon>Anguillidae</taxon>
        <taxon>Anguilla</taxon>
    </lineage>
</organism>
<evidence type="ECO:0000313" key="1">
    <source>
        <dbReference type="EMBL" id="JAH06901.1"/>
    </source>
</evidence>
<dbReference type="EMBL" id="GBXM01101676">
    <property type="protein sequence ID" value="JAH06901.1"/>
    <property type="molecule type" value="Transcribed_RNA"/>
</dbReference>